<evidence type="ECO:0000259" key="4">
    <source>
        <dbReference type="PROSITE" id="PS51071"/>
    </source>
</evidence>
<gene>
    <name evidence="6" type="ORF">GX662_12940</name>
</gene>
<reference evidence="6 7" key="1">
    <citation type="journal article" date="2020" name="Biotechnol. Biofuels">
        <title>New insights from the biogas microbiome by comprehensive genome-resolved metagenomics of nearly 1600 species originating from multiple anaerobic digesters.</title>
        <authorList>
            <person name="Campanaro S."/>
            <person name="Treu L."/>
            <person name="Rodriguez-R L.M."/>
            <person name="Kovalovszki A."/>
            <person name="Ziels R.M."/>
            <person name="Maus I."/>
            <person name="Zhu X."/>
            <person name="Kougias P.G."/>
            <person name="Basile A."/>
            <person name="Luo G."/>
            <person name="Schluter A."/>
            <person name="Konstantinidis K.T."/>
            <person name="Angelidaki I."/>
        </authorList>
    </citation>
    <scope>NUCLEOTIDE SEQUENCE [LARGE SCALE GENOMIC DNA]</scope>
    <source>
        <strain evidence="6">AS07pgkLD_105</strain>
    </source>
</reference>
<comment type="caution">
    <text evidence="6">The sequence shown here is derived from an EMBL/GenBank/DDBJ whole genome shotgun (WGS) entry which is preliminary data.</text>
</comment>
<protein>
    <submittedName>
        <fullName evidence="6">MurR/RpiR family transcriptional regulator</fullName>
    </submittedName>
</protein>
<dbReference type="RefSeq" id="WP_276648644.1">
    <property type="nucleotide sequence ID" value="NZ_JAAZCD010000302.1"/>
</dbReference>
<evidence type="ECO:0000313" key="6">
    <source>
        <dbReference type="EMBL" id="NLD33139.1"/>
    </source>
</evidence>
<dbReference type="GO" id="GO:0003700">
    <property type="term" value="F:DNA-binding transcription factor activity"/>
    <property type="evidence" value="ECO:0007669"/>
    <property type="project" value="InterPro"/>
</dbReference>
<dbReference type="Gene3D" id="1.10.10.10">
    <property type="entry name" value="Winged helix-like DNA-binding domain superfamily/Winged helix DNA-binding domain"/>
    <property type="match status" value="1"/>
</dbReference>
<dbReference type="InterPro" id="IPR036388">
    <property type="entry name" value="WH-like_DNA-bd_sf"/>
</dbReference>
<dbReference type="InterPro" id="IPR009057">
    <property type="entry name" value="Homeodomain-like_sf"/>
</dbReference>
<accession>A0A847D8J9</accession>
<organism evidence="6 7">
    <name type="scientific">Trichococcus flocculiformis</name>
    <dbReference type="NCBI Taxonomy" id="82803"/>
    <lineage>
        <taxon>Bacteria</taxon>
        <taxon>Bacillati</taxon>
        <taxon>Bacillota</taxon>
        <taxon>Bacilli</taxon>
        <taxon>Lactobacillales</taxon>
        <taxon>Carnobacteriaceae</taxon>
        <taxon>Trichococcus</taxon>
    </lineage>
</organism>
<evidence type="ECO:0000256" key="1">
    <source>
        <dbReference type="ARBA" id="ARBA00023015"/>
    </source>
</evidence>
<dbReference type="GO" id="GO:0003677">
    <property type="term" value="F:DNA binding"/>
    <property type="evidence" value="ECO:0007669"/>
    <property type="project" value="UniProtKB-KW"/>
</dbReference>
<dbReference type="SUPFAM" id="SSF53697">
    <property type="entry name" value="SIS domain"/>
    <property type="match status" value="1"/>
</dbReference>
<dbReference type="InterPro" id="IPR035472">
    <property type="entry name" value="RpiR-like_SIS"/>
</dbReference>
<dbReference type="InterPro" id="IPR047640">
    <property type="entry name" value="RpiR-like"/>
</dbReference>
<dbReference type="InterPro" id="IPR000281">
    <property type="entry name" value="HTH_RpiR"/>
</dbReference>
<dbReference type="Gene3D" id="3.40.50.10490">
    <property type="entry name" value="Glucose-6-phosphate isomerase like protein, domain 1"/>
    <property type="match status" value="1"/>
</dbReference>
<dbReference type="EMBL" id="JAAZCD010000302">
    <property type="protein sequence ID" value="NLD33139.1"/>
    <property type="molecule type" value="Genomic_DNA"/>
</dbReference>
<dbReference type="InterPro" id="IPR046348">
    <property type="entry name" value="SIS_dom_sf"/>
</dbReference>
<dbReference type="InterPro" id="IPR001347">
    <property type="entry name" value="SIS_dom"/>
</dbReference>
<feature type="domain" description="HTH rpiR-type" evidence="4">
    <location>
        <begin position="13"/>
        <end position="89"/>
    </location>
</feature>
<dbReference type="PROSITE" id="PS51071">
    <property type="entry name" value="HTH_RPIR"/>
    <property type="match status" value="1"/>
</dbReference>
<evidence type="ECO:0000313" key="7">
    <source>
        <dbReference type="Proteomes" id="UP000589373"/>
    </source>
</evidence>
<dbReference type="GO" id="GO:0097367">
    <property type="term" value="F:carbohydrate derivative binding"/>
    <property type="evidence" value="ECO:0007669"/>
    <property type="project" value="InterPro"/>
</dbReference>
<keyword evidence="3" id="KW-0804">Transcription</keyword>
<proteinExistence type="predicted"/>
<feature type="domain" description="SIS" evidence="5">
    <location>
        <begin position="121"/>
        <end position="263"/>
    </location>
</feature>
<evidence type="ECO:0000256" key="3">
    <source>
        <dbReference type="ARBA" id="ARBA00023163"/>
    </source>
</evidence>
<evidence type="ECO:0000256" key="2">
    <source>
        <dbReference type="ARBA" id="ARBA00023125"/>
    </source>
</evidence>
<dbReference type="GO" id="GO:1901135">
    <property type="term" value="P:carbohydrate derivative metabolic process"/>
    <property type="evidence" value="ECO:0007669"/>
    <property type="project" value="InterPro"/>
</dbReference>
<keyword evidence="1" id="KW-0805">Transcription regulation</keyword>
<evidence type="ECO:0000259" key="5">
    <source>
        <dbReference type="PROSITE" id="PS51464"/>
    </source>
</evidence>
<sequence>MKFTSSTPFIIEPELEGIINEHFNELNENEKAIIEYIIKNKANCQEMTIIELAKETLTSKSSILRLTQKLGFSGYSEFKYSIRKDISKQNNVGQEYDLYSMQIKDIETTKKIFEQTELTPILKQMQEAERVFCYGTGWGQRKVLADFLRSMIAVGKYPILLEAKRELEMASKSDIKPSDLLIVVSLSGDIREVEKEMGILKLKGIPIVSITSLSNNSLASLGKHNLYFQSTPVMQGDTEIVSFLPIHLTLDSLYRKYVDYINRFLKQ</sequence>
<dbReference type="AlphaFoldDB" id="A0A847D8J9"/>
<dbReference type="Pfam" id="PF01418">
    <property type="entry name" value="HTH_6"/>
    <property type="match status" value="1"/>
</dbReference>
<dbReference type="PANTHER" id="PTHR30514">
    <property type="entry name" value="GLUCOKINASE"/>
    <property type="match status" value="1"/>
</dbReference>
<name>A0A847D8J9_9LACT</name>
<dbReference type="PROSITE" id="PS51464">
    <property type="entry name" value="SIS"/>
    <property type="match status" value="1"/>
</dbReference>
<dbReference type="Proteomes" id="UP000589373">
    <property type="component" value="Unassembled WGS sequence"/>
</dbReference>
<dbReference type="PANTHER" id="PTHR30514:SF1">
    <property type="entry name" value="HTH-TYPE TRANSCRIPTIONAL REGULATOR HEXR-RELATED"/>
    <property type="match status" value="1"/>
</dbReference>
<dbReference type="SUPFAM" id="SSF46689">
    <property type="entry name" value="Homeodomain-like"/>
    <property type="match status" value="1"/>
</dbReference>
<dbReference type="CDD" id="cd05013">
    <property type="entry name" value="SIS_RpiR"/>
    <property type="match status" value="1"/>
</dbReference>
<dbReference type="Pfam" id="PF01380">
    <property type="entry name" value="SIS"/>
    <property type="match status" value="1"/>
</dbReference>
<keyword evidence="2" id="KW-0238">DNA-binding</keyword>